<organism evidence="5 6">
    <name type="scientific">Magallana gigas</name>
    <name type="common">Pacific oyster</name>
    <name type="synonym">Crassostrea gigas</name>
    <dbReference type="NCBI Taxonomy" id="29159"/>
    <lineage>
        <taxon>Eukaryota</taxon>
        <taxon>Metazoa</taxon>
        <taxon>Spiralia</taxon>
        <taxon>Lophotrochozoa</taxon>
        <taxon>Mollusca</taxon>
        <taxon>Bivalvia</taxon>
        <taxon>Autobranchia</taxon>
        <taxon>Pteriomorphia</taxon>
        <taxon>Ostreida</taxon>
        <taxon>Ostreoidea</taxon>
        <taxon>Ostreidae</taxon>
        <taxon>Magallana</taxon>
    </lineage>
</organism>
<dbReference type="PANTHER" id="PTHR45999">
    <property type="entry name" value="UNC-13-4A, ISOFORM B"/>
    <property type="match status" value="1"/>
</dbReference>
<accession>A0A8W8IPT8</accession>
<feature type="compositionally biased region" description="Polar residues" evidence="2">
    <location>
        <begin position="1462"/>
        <end position="1472"/>
    </location>
</feature>
<feature type="compositionally biased region" description="Polar residues" evidence="2">
    <location>
        <begin position="1573"/>
        <end position="1587"/>
    </location>
</feature>
<evidence type="ECO:0000259" key="4">
    <source>
        <dbReference type="PROSITE" id="PS51259"/>
    </source>
</evidence>
<feature type="region of interest" description="Disordered" evidence="2">
    <location>
        <begin position="1462"/>
        <end position="1506"/>
    </location>
</feature>
<dbReference type="InterPro" id="IPR036388">
    <property type="entry name" value="WH-like_DNA-bd_sf"/>
</dbReference>
<dbReference type="GO" id="GO:0035556">
    <property type="term" value="P:intracellular signal transduction"/>
    <property type="evidence" value="ECO:0007669"/>
    <property type="project" value="InterPro"/>
</dbReference>
<dbReference type="GO" id="GO:0006887">
    <property type="term" value="P:exocytosis"/>
    <property type="evidence" value="ECO:0007669"/>
    <property type="project" value="UniProtKB-KW"/>
</dbReference>
<feature type="compositionally biased region" description="Polar residues" evidence="2">
    <location>
        <begin position="890"/>
        <end position="899"/>
    </location>
</feature>
<dbReference type="EnsemblMetazoa" id="G15052.4">
    <property type="protein sequence ID" value="G15052.4:cds"/>
    <property type="gene ID" value="G15052"/>
</dbReference>
<dbReference type="InterPro" id="IPR052095">
    <property type="entry name" value="UNC-13_domain"/>
</dbReference>
<dbReference type="OMA" id="DARPEMM"/>
<dbReference type="OrthoDB" id="10071880at2759"/>
<evidence type="ECO:0000259" key="3">
    <source>
        <dbReference type="PROSITE" id="PS50186"/>
    </source>
</evidence>
<evidence type="ECO:0000256" key="2">
    <source>
        <dbReference type="SAM" id="MobiDB-lite"/>
    </source>
</evidence>
<evidence type="ECO:0008006" key="7">
    <source>
        <dbReference type="Google" id="ProtNLM"/>
    </source>
</evidence>
<feature type="compositionally biased region" description="Polar residues" evidence="2">
    <location>
        <begin position="941"/>
        <end position="967"/>
    </location>
</feature>
<evidence type="ECO:0000313" key="5">
    <source>
        <dbReference type="EnsemblMetazoa" id="G15052.4:cds"/>
    </source>
</evidence>
<dbReference type="SUPFAM" id="SSF46785">
    <property type="entry name" value="Winged helix' DNA-binding domain"/>
    <property type="match status" value="1"/>
</dbReference>
<dbReference type="PROSITE" id="PS50186">
    <property type="entry name" value="DEP"/>
    <property type="match status" value="1"/>
</dbReference>
<feature type="domain" description="DEP" evidence="3">
    <location>
        <begin position="1371"/>
        <end position="1448"/>
    </location>
</feature>
<keyword evidence="1" id="KW-0268">Exocytosis</keyword>
<feature type="compositionally biased region" description="Polar residues" evidence="2">
    <location>
        <begin position="843"/>
        <end position="852"/>
    </location>
</feature>
<dbReference type="GO" id="GO:0099503">
    <property type="term" value="C:secretory vesicle"/>
    <property type="evidence" value="ECO:0007669"/>
    <property type="project" value="TreeGrafter"/>
</dbReference>
<evidence type="ECO:0000256" key="1">
    <source>
        <dbReference type="ARBA" id="ARBA00022483"/>
    </source>
</evidence>
<feature type="compositionally biased region" description="Basic and acidic residues" evidence="2">
    <location>
        <begin position="1597"/>
        <end position="1609"/>
    </location>
</feature>
<protein>
    <recommendedName>
        <fullName evidence="7">MHD2 domain-containing protein</fullName>
    </recommendedName>
</protein>
<feature type="compositionally biased region" description="Polar residues" evidence="2">
    <location>
        <begin position="773"/>
        <end position="783"/>
    </location>
</feature>
<sequence>MIVLKPKVILRHVQEGEEIFWIKSDLTSLEGGAESKDTATTLVRKSQLVRQIHQYFGSLEPRKCCLALSGCKTSFTNVRLVRNDGRDSGIEEGAMFRSPADMSDTIRDLTAQEERVFRRAYLCASYPVLCAPEPPSPLSPSPVVPQGSKKFQFKGQLTIARPPTPDDSGLEDDMTVVPADTLFELLRRTFHLTQEKFQQFEHQIYRYHQKKDPSRILAEELVGQLALLENNVNPSYNPESFMSPSGYDSWQRKEFSHIANLLKKFWQSAFPPLGNNYKQNQRGILEDYTTLLHKLLRYESPYRVEGELLAPGLSCLLSSASVRLLKEFGLRYGIRELYRKLVYLQYLTSNFVPSTWFIQHTCTSLSSVLDMLPNSGASHVLLKTEYDILEESLNALEKLCKSNLCKMKSLFPQNRPSDGLDSLIYLVTLTQKGLQYLVSRKSERVENILKTCVQSIFPVCYEEHKVVAIKDLHQKDSGLSPTLMNKMICKIRDEVKDYKDNYQSTFEKYFDITVMAAESLYNLLMKDVATVCQSQPKTSYIDKCMLGLAYRLSQLDQAWGSYIPEELQTWRNWFETEQLYWAELLKDKLIRLIQEGISKDKFEGFIVEDIHSIIETPVSSLVGDRIRSLSSKSITPSINSAFSGMSSLHSTPLHSNFTRIHRQNSTEKKPIPGHLVGNHVGNSPGPWYGKMHISSSAPGPLKDTQSLCEFSEEDEGEDGVMTFSNLRHSSSVPEMLSKSYDHHLDVIRTKTKVPDMLGNLNGDNFVKELAKDSSINSVQQVPLSNKEDPRESLQESQSDSEQEDEIVAINENNTKVTSEQCSSRGNQNSCDKSEEETEKQTDPHQQLLNENAMTVDRNGPEGRADGDQDSLAGEFTQSFGEEDRVERESLSSVQDSPVQNFDFPPVSEVVTLDSEKLTETNSVPPTETVHAGTNDTEETCNDSSSTRGSREAGSSSGMELSSPENQTSSSDVPSSLASVRSAYIPVSSSLFDVLVLLQRTVGFGKTLCQTFYKSGYSHRTADLESSFSSSTTAGSYFGGETTRKKLYIKFHEVVCSTLTIYADNILCLDLCGTTRSEGLRLVGAKMVNHLHHCKQSQKIWGCRHQILGINNCFQYVNKQADMLCDRYEPVSQAMCIRMNIVSSLMSYSDIFFKKLASAFNYEWSHVSPAEFYGLNNGGSPSSMESCRSHLKIILRSLARLLAYRLNLFAYDAMMIFLSLRDSRRSVAASLAPLSEFLGSYIDLLNQWLYRDNFHVVMENLWIFIVQNFEKEIIKLAQNENSLEAAKQLVQAFTTLLKLMSNKDAGIQRGHLLSQAESVMFKLQIYTTASNQLIQLYEKLMEHYYGSDTVSICTLDGTVKTILHKIRDDLLVYRKCFSGSHLITWIMKHPDLFYQFDPELENTENSRERRWTAISIAETLLRSGVIVDLDAEEEPEFEEEDDEIIAFPEISIAGEHGASYSYDGNYSRNNTPRATPVPHGTDTPVPHRTVPEESQRPLSPKKRSLHQSLHAHFRGTPVLQQRQRSHDPHFIDGPHHGVLRQVDLDASGEHHQQPITPLQHQSLRTQVLTTPIRQTQSCRVQRSHSAQAQLGEKEEQDESRLQKKDGEVPNKRSNSGDSVDKDTPGSSSKVENLPVNAHSDYAPGWNLPFCATPNLHGSVLDSSFQESEFQFEDSRRKFYRIASFADSLPQNRSPCSEELSSLVEKCFEIKIIPEFVFRILLSRKTFDDVARNYLASHPEGKHGDYFCEIS</sequence>
<dbReference type="InterPro" id="IPR000591">
    <property type="entry name" value="DEP_dom"/>
</dbReference>
<feature type="region of interest" description="Disordered" evidence="2">
    <location>
        <begin position="773"/>
        <end position="973"/>
    </location>
</feature>
<dbReference type="Gene3D" id="1.10.10.10">
    <property type="entry name" value="Winged helix-like DNA-binding domain superfamily/Winged helix DNA-binding domain"/>
    <property type="match status" value="1"/>
</dbReference>
<reference evidence="5" key="1">
    <citation type="submission" date="2022-08" db="UniProtKB">
        <authorList>
            <consortium name="EnsemblMetazoa"/>
        </authorList>
    </citation>
    <scope>IDENTIFICATION</scope>
    <source>
        <strain evidence="5">05x7-T-G4-1.051#20</strain>
    </source>
</reference>
<proteinExistence type="predicted"/>
<dbReference type="PANTHER" id="PTHR45999:SF6">
    <property type="entry name" value="MHD2 DOMAIN-CONTAINING PROTEIN"/>
    <property type="match status" value="1"/>
</dbReference>
<name>A0A8W8IPT8_MAGGI</name>
<keyword evidence="6" id="KW-1185">Reference proteome</keyword>
<evidence type="ECO:0000313" key="6">
    <source>
        <dbReference type="Proteomes" id="UP000005408"/>
    </source>
</evidence>
<feature type="compositionally biased region" description="Polar residues" evidence="2">
    <location>
        <begin position="810"/>
        <end position="830"/>
    </location>
</feature>
<dbReference type="InterPro" id="IPR036390">
    <property type="entry name" value="WH_DNA-bd_sf"/>
</dbReference>
<feature type="region of interest" description="Disordered" evidence="2">
    <location>
        <begin position="1573"/>
        <end position="1634"/>
    </location>
</feature>
<dbReference type="InterPro" id="IPR014772">
    <property type="entry name" value="Munc13_dom-2"/>
</dbReference>
<dbReference type="PROSITE" id="PS51259">
    <property type="entry name" value="MHD2"/>
    <property type="match status" value="1"/>
</dbReference>
<feature type="domain" description="MHD2" evidence="4">
    <location>
        <begin position="1227"/>
        <end position="1336"/>
    </location>
</feature>
<dbReference type="Proteomes" id="UP000005408">
    <property type="component" value="Unassembled WGS sequence"/>
</dbReference>